<dbReference type="KEGG" id="dpx:DAPPUDRAFT_317509"/>
<keyword evidence="2" id="KW-1185">Reference proteome</keyword>
<gene>
    <name evidence="1" type="ORF">DAPPUDRAFT_317509</name>
</gene>
<organism evidence="1 2">
    <name type="scientific">Daphnia pulex</name>
    <name type="common">Water flea</name>
    <dbReference type="NCBI Taxonomy" id="6669"/>
    <lineage>
        <taxon>Eukaryota</taxon>
        <taxon>Metazoa</taxon>
        <taxon>Ecdysozoa</taxon>
        <taxon>Arthropoda</taxon>
        <taxon>Crustacea</taxon>
        <taxon>Branchiopoda</taxon>
        <taxon>Diplostraca</taxon>
        <taxon>Cladocera</taxon>
        <taxon>Anomopoda</taxon>
        <taxon>Daphniidae</taxon>
        <taxon>Daphnia</taxon>
    </lineage>
</organism>
<dbReference type="HOGENOM" id="CLU_1231017_0_0_1"/>
<proteinExistence type="predicted"/>
<evidence type="ECO:0000313" key="2">
    <source>
        <dbReference type="Proteomes" id="UP000000305"/>
    </source>
</evidence>
<dbReference type="EMBL" id="GL732543">
    <property type="protein sequence ID" value="EFX81552.1"/>
    <property type="molecule type" value="Genomic_DNA"/>
</dbReference>
<dbReference type="AlphaFoldDB" id="E9GG57"/>
<protein>
    <submittedName>
        <fullName evidence="1">Uncharacterized protein</fullName>
    </submittedName>
</protein>
<evidence type="ECO:0000313" key="1">
    <source>
        <dbReference type="EMBL" id="EFX81552.1"/>
    </source>
</evidence>
<dbReference type="Proteomes" id="UP000000305">
    <property type="component" value="Unassembled WGS sequence"/>
</dbReference>
<reference evidence="1 2" key="1">
    <citation type="journal article" date="2011" name="Science">
        <title>The ecoresponsive genome of Daphnia pulex.</title>
        <authorList>
            <person name="Colbourne J.K."/>
            <person name="Pfrender M.E."/>
            <person name="Gilbert D."/>
            <person name="Thomas W.K."/>
            <person name="Tucker A."/>
            <person name="Oakley T.H."/>
            <person name="Tokishita S."/>
            <person name="Aerts A."/>
            <person name="Arnold G.J."/>
            <person name="Basu M.K."/>
            <person name="Bauer D.J."/>
            <person name="Caceres C.E."/>
            <person name="Carmel L."/>
            <person name="Casola C."/>
            <person name="Choi J.H."/>
            <person name="Detter J.C."/>
            <person name="Dong Q."/>
            <person name="Dusheyko S."/>
            <person name="Eads B.D."/>
            <person name="Frohlich T."/>
            <person name="Geiler-Samerotte K.A."/>
            <person name="Gerlach D."/>
            <person name="Hatcher P."/>
            <person name="Jogdeo S."/>
            <person name="Krijgsveld J."/>
            <person name="Kriventseva E.V."/>
            <person name="Kultz D."/>
            <person name="Laforsch C."/>
            <person name="Lindquist E."/>
            <person name="Lopez J."/>
            <person name="Manak J.R."/>
            <person name="Muller J."/>
            <person name="Pangilinan J."/>
            <person name="Patwardhan R.P."/>
            <person name="Pitluck S."/>
            <person name="Pritham E.J."/>
            <person name="Rechtsteiner A."/>
            <person name="Rho M."/>
            <person name="Rogozin I.B."/>
            <person name="Sakarya O."/>
            <person name="Salamov A."/>
            <person name="Schaack S."/>
            <person name="Shapiro H."/>
            <person name="Shiga Y."/>
            <person name="Skalitzky C."/>
            <person name="Smith Z."/>
            <person name="Souvorov A."/>
            <person name="Sung W."/>
            <person name="Tang Z."/>
            <person name="Tsuchiya D."/>
            <person name="Tu H."/>
            <person name="Vos H."/>
            <person name="Wang M."/>
            <person name="Wolf Y.I."/>
            <person name="Yamagata H."/>
            <person name="Yamada T."/>
            <person name="Ye Y."/>
            <person name="Shaw J.R."/>
            <person name="Andrews J."/>
            <person name="Crease T.J."/>
            <person name="Tang H."/>
            <person name="Lucas S.M."/>
            <person name="Robertson H.M."/>
            <person name="Bork P."/>
            <person name="Koonin E.V."/>
            <person name="Zdobnov E.M."/>
            <person name="Grigoriev I.V."/>
            <person name="Lynch M."/>
            <person name="Boore J.L."/>
        </authorList>
    </citation>
    <scope>NUCLEOTIDE SEQUENCE [LARGE SCALE GENOMIC DNA]</scope>
</reference>
<sequence>MIGGFQQFRIDGQLKGNTVVILRKIVNITIGKVKAKSQSCKERSSLYQIPFMVDVESSALDCVTPTEIESSIFKAAGNLVEVKKHDFLLQKNYRQQAKHEESKMEHRLNEEKLREEDAEIKKCRDLRRVITYDVQKRPLLLLFLYMLSNEDPSSRVLSIRLLEKVLAERSKLELERQLLKVRELYSSYVEKQANNQSISEDATDQLLTKENWNWLKINFARLKLN</sequence>
<accession>E9GG57</accession>
<dbReference type="InParanoid" id="E9GG57"/>
<name>E9GG57_DAPPU</name>